<proteinExistence type="inferred from homology"/>
<dbReference type="PANTHER" id="PTHR30024:SF47">
    <property type="entry name" value="TAURINE-BINDING PERIPLASMIC PROTEIN"/>
    <property type="match status" value="1"/>
</dbReference>
<evidence type="ECO:0000313" key="10">
    <source>
        <dbReference type="Proteomes" id="UP000727962"/>
    </source>
</evidence>
<protein>
    <submittedName>
        <fullName evidence="9">ABC transporter substrate-binding protein</fullName>
    </submittedName>
</protein>
<dbReference type="Proteomes" id="UP000727962">
    <property type="component" value="Unassembled WGS sequence"/>
</dbReference>
<dbReference type="SUPFAM" id="SSF53850">
    <property type="entry name" value="Periplasmic binding protein-like II"/>
    <property type="match status" value="1"/>
</dbReference>
<evidence type="ECO:0000256" key="1">
    <source>
        <dbReference type="ARBA" id="ARBA00004418"/>
    </source>
</evidence>
<dbReference type="GO" id="GO:0042597">
    <property type="term" value="C:periplasmic space"/>
    <property type="evidence" value="ECO:0007669"/>
    <property type="project" value="UniProtKB-SubCell"/>
</dbReference>
<keyword evidence="7" id="KW-0732">Signal</keyword>
<dbReference type="AlphaFoldDB" id="A0A931LWW0"/>
<evidence type="ECO:0000313" key="9">
    <source>
        <dbReference type="EMBL" id="MBI1757296.1"/>
    </source>
</evidence>
<comment type="subcellular location">
    <subcellularLocation>
        <location evidence="2">Cell inner membrane</location>
    </subcellularLocation>
    <subcellularLocation>
        <location evidence="1">Periplasm</location>
    </subcellularLocation>
</comment>
<evidence type="ECO:0000256" key="6">
    <source>
        <dbReference type="ARBA" id="ARBA00022519"/>
    </source>
</evidence>
<dbReference type="PANTHER" id="PTHR30024">
    <property type="entry name" value="ALIPHATIC SULFONATES-BINDING PROTEIN-RELATED"/>
    <property type="match status" value="1"/>
</dbReference>
<dbReference type="Gene3D" id="3.40.190.10">
    <property type="entry name" value="Periplasmic binding protein-like II"/>
    <property type="match status" value="2"/>
</dbReference>
<evidence type="ECO:0000256" key="7">
    <source>
        <dbReference type="ARBA" id="ARBA00022729"/>
    </source>
</evidence>
<evidence type="ECO:0000256" key="5">
    <source>
        <dbReference type="ARBA" id="ARBA00022475"/>
    </source>
</evidence>
<evidence type="ECO:0000256" key="3">
    <source>
        <dbReference type="ARBA" id="ARBA00010742"/>
    </source>
</evidence>
<comment type="similarity">
    <text evidence="3">Belongs to the bacterial solute-binding protein SsuA/TauA family.</text>
</comment>
<organism evidence="9 10">
    <name type="scientific">Fimbriimonas ginsengisoli</name>
    <dbReference type="NCBI Taxonomy" id="1005039"/>
    <lineage>
        <taxon>Bacteria</taxon>
        <taxon>Bacillati</taxon>
        <taxon>Armatimonadota</taxon>
        <taxon>Fimbriimonadia</taxon>
        <taxon>Fimbriimonadales</taxon>
        <taxon>Fimbriimonadaceae</taxon>
        <taxon>Fimbriimonas</taxon>
    </lineage>
</organism>
<dbReference type="Pfam" id="PF13379">
    <property type="entry name" value="NMT1_2"/>
    <property type="match status" value="1"/>
</dbReference>
<keyword evidence="5" id="KW-1003">Cell membrane</keyword>
<name>A0A931LWW0_FIMGI</name>
<sequence length="346" mass="36407">MRSRARIDPRLVLPVVGVLLFGALIVFGERAIDRSTRAGERPRTRVRLAYFPNLTHAPALIGVAEGRFQRALGPAVELSPKVVNAGPEAMQALLAGEIDLAYVGPSPATNAYLRSAGKALRIVAGAASGGASLVAAGDSRIEGVKDLGGKKVAVPQLGGTQDVSLRHFIAAAGFAPVPNGGTVDIIPGGNADILTLFKQHRIDAAWVPEPWATRIVLEAGGRRAVDERDLWPGHRFATTVLVARTGFLGQHPELVGAMVKENAAIIAWIAKSPKAAMNAANAQLKVLSGKALSDEVLSESWSRLSFEADPNRASIEGFAEAAFECGYAKQRPGDLSGLFHMEAGPP</sequence>
<dbReference type="InterPro" id="IPR044527">
    <property type="entry name" value="NrtA/CpmA_ABC-bd_dom"/>
</dbReference>
<dbReference type="NCBIfam" id="TIGR01728">
    <property type="entry name" value="SsuA_fam"/>
    <property type="match status" value="1"/>
</dbReference>
<evidence type="ECO:0000256" key="8">
    <source>
        <dbReference type="ARBA" id="ARBA00023136"/>
    </source>
</evidence>
<keyword evidence="4" id="KW-0813">Transport</keyword>
<keyword evidence="8" id="KW-0472">Membrane</keyword>
<accession>A0A931LWW0</accession>
<evidence type="ECO:0000256" key="2">
    <source>
        <dbReference type="ARBA" id="ARBA00004533"/>
    </source>
</evidence>
<comment type="caution">
    <text evidence="9">The sequence shown here is derived from an EMBL/GenBank/DDBJ whole genome shotgun (WGS) entry which is preliminary data.</text>
</comment>
<dbReference type="CDD" id="cd13553">
    <property type="entry name" value="PBP2_NrtA_CpmA_like"/>
    <property type="match status" value="1"/>
</dbReference>
<dbReference type="GO" id="GO:0042626">
    <property type="term" value="F:ATPase-coupled transmembrane transporter activity"/>
    <property type="evidence" value="ECO:0007669"/>
    <property type="project" value="InterPro"/>
</dbReference>
<reference evidence="9" key="1">
    <citation type="submission" date="2020-07" db="EMBL/GenBank/DDBJ databases">
        <title>Huge and variable diversity of episymbiotic CPR bacteria and DPANN archaea in groundwater ecosystems.</title>
        <authorList>
            <person name="He C.Y."/>
            <person name="Keren R."/>
            <person name="Whittaker M."/>
            <person name="Farag I.F."/>
            <person name="Doudna J."/>
            <person name="Cate J.H.D."/>
            <person name="Banfield J.F."/>
        </authorList>
    </citation>
    <scope>NUCLEOTIDE SEQUENCE</scope>
    <source>
        <strain evidence="9">NC_groundwater_17_Pr7_B-0.1um_64_12</strain>
    </source>
</reference>
<dbReference type="InterPro" id="IPR010067">
    <property type="entry name" value="ABC_SsuA_sub-bd"/>
</dbReference>
<gene>
    <name evidence="9" type="ORF">HYR64_09350</name>
</gene>
<keyword evidence="6" id="KW-0997">Cell inner membrane</keyword>
<evidence type="ECO:0000256" key="4">
    <source>
        <dbReference type="ARBA" id="ARBA00022448"/>
    </source>
</evidence>
<dbReference type="EMBL" id="JACOSL010000058">
    <property type="protein sequence ID" value="MBI1757296.1"/>
    <property type="molecule type" value="Genomic_DNA"/>
</dbReference>
<dbReference type="GO" id="GO:0005886">
    <property type="term" value="C:plasma membrane"/>
    <property type="evidence" value="ECO:0007669"/>
    <property type="project" value="UniProtKB-SubCell"/>
</dbReference>